<evidence type="ECO:0000256" key="6">
    <source>
        <dbReference type="ARBA" id="ARBA00023136"/>
    </source>
</evidence>
<gene>
    <name evidence="8" type="ORF">ACFSB2_17100</name>
</gene>
<evidence type="ECO:0000256" key="4">
    <source>
        <dbReference type="ARBA" id="ARBA00022692"/>
    </source>
</evidence>
<evidence type="ECO:0000256" key="7">
    <source>
        <dbReference type="SAM" id="Phobius"/>
    </source>
</evidence>
<protein>
    <submittedName>
        <fullName evidence="8">Carbohydrate ABC transporter permease</fullName>
    </submittedName>
</protein>
<name>A0ABW4JJ78_9BACL</name>
<dbReference type="Proteomes" id="UP001597079">
    <property type="component" value="Unassembled WGS sequence"/>
</dbReference>
<feature type="transmembrane region" description="Helical" evidence="7">
    <location>
        <begin position="28"/>
        <end position="49"/>
    </location>
</feature>
<evidence type="ECO:0000256" key="1">
    <source>
        <dbReference type="ARBA" id="ARBA00004651"/>
    </source>
</evidence>
<dbReference type="EMBL" id="JBHUCX010000058">
    <property type="protein sequence ID" value="MFD1676422.1"/>
    <property type="molecule type" value="Genomic_DNA"/>
</dbReference>
<dbReference type="PANTHER" id="PTHR43005">
    <property type="entry name" value="BLR7065 PROTEIN"/>
    <property type="match status" value="1"/>
</dbReference>
<evidence type="ECO:0000313" key="9">
    <source>
        <dbReference type="Proteomes" id="UP001597079"/>
    </source>
</evidence>
<proteinExistence type="predicted"/>
<evidence type="ECO:0000256" key="3">
    <source>
        <dbReference type="ARBA" id="ARBA00022475"/>
    </source>
</evidence>
<keyword evidence="9" id="KW-1185">Reference proteome</keyword>
<keyword evidence="2" id="KW-0813">Transport</keyword>
<evidence type="ECO:0000256" key="5">
    <source>
        <dbReference type="ARBA" id="ARBA00022989"/>
    </source>
</evidence>
<evidence type="ECO:0000256" key="2">
    <source>
        <dbReference type="ARBA" id="ARBA00022448"/>
    </source>
</evidence>
<evidence type="ECO:0000313" key="8">
    <source>
        <dbReference type="EMBL" id="MFD1676422.1"/>
    </source>
</evidence>
<dbReference type="PANTHER" id="PTHR43005:SF1">
    <property type="entry name" value="SPERMIDINE_PUTRESCINE TRANSPORT SYSTEM PERMEASE PROTEIN"/>
    <property type="match status" value="1"/>
</dbReference>
<keyword evidence="5 7" id="KW-1133">Transmembrane helix</keyword>
<dbReference type="SUPFAM" id="SSF161098">
    <property type="entry name" value="MetI-like"/>
    <property type="match status" value="1"/>
</dbReference>
<comment type="subcellular location">
    <subcellularLocation>
        <location evidence="1">Cell membrane</location>
        <topology evidence="1">Multi-pass membrane protein</topology>
    </subcellularLocation>
</comment>
<dbReference type="Gene3D" id="1.10.3720.10">
    <property type="entry name" value="MetI-like"/>
    <property type="match status" value="1"/>
</dbReference>
<keyword evidence="4 7" id="KW-0812">Transmembrane</keyword>
<organism evidence="8 9">
    <name type="scientific">Alicyclobacillus fodiniaquatilis</name>
    <dbReference type="NCBI Taxonomy" id="1661150"/>
    <lineage>
        <taxon>Bacteria</taxon>
        <taxon>Bacillati</taxon>
        <taxon>Bacillota</taxon>
        <taxon>Bacilli</taxon>
        <taxon>Bacillales</taxon>
        <taxon>Alicyclobacillaceae</taxon>
        <taxon>Alicyclobacillus</taxon>
    </lineage>
</organism>
<sequence length="98" mass="11434">MASTGLLHPSRKHAGVRQRRLLKWKRGIPLYAMLLPTIAYFMLFTYYPLVHSVVISMQDFNLIGNRPFIGLENYRNVLTDPTFWADFRNTLFLGISML</sequence>
<dbReference type="RefSeq" id="WP_377944323.1">
    <property type="nucleotide sequence ID" value="NZ_JBHUCX010000058.1"/>
</dbReference>
<accession>A0ABW4JJ78</accession>
<feature type="non-terminal residue" evidence="8">
    <location>
        <position position="98"/>
    </location>
</feature>
<dbReference type="InterPro" id="IPR035906">
    <property type="entry name" value="MetI-like_sf"/>
</dbReference>
<comment type="caution">
    <text evidence="8">The sequence shown here is derived from an EMBL/GenBank/DDBJ whole genome shotgun (WGS) entry which is preliminary data.</text>
</comment>
<keyword evidence="6 7" id="KW-0472">Membrane</keyword>
<keyword evidence="3" id="KW-1003">Cell membrane</keyword>
<reference evidence="9" key="1">
    <citation type="journal article" date="2019" name="Int. J. Syst. Evol. Microbiol.">
        <title>The Global Catalogue of Microorganisms (GCM) 10K type strain sequencing project: providing services to taxonomists for standard genome sequencing and annotation.</title>
        <authorList>
            <consortium name="The Broad Institute Genomics Platform"/>
            <consortium name="The Broad Institute Genome Sequencing Center for Infectious Disease"/>
            <person name="Wu L."/>
            <person name="Ma J."/>
        </authorList>
    </citation>
    <scope>NUCLEOTIDE SEQUENCE [LARGE SCALE GENOMIC DNA]</scope>
    <source>
        <strain evidence="9">CGMCC 1.12286</strain>
    </source>
</reference>